<dbReference type="GO" id="GO:0005739">
    <property type="term" value="C:mitochondrion"/>
    <property type="evidence" value="ECO:0007669"/>
    <property type="project" value="UniProtKB-SubCell"/>
</dbReference>
<comment type="similarity">
    <text evidence="1 12 13">Belongs to the uracil-DNA glycosylase (UDG) superfamily. UNG family.</text>
</comment>
<keyword evidence="15" id="KW-1185">Reference proteome</keyword>
<dbReference type="AlphaFoldDB" id="A0A6J1S5V9"/>
<gene>
    <name evidence="16" type="primary">LOC113203580</name>
</gene>
<comment type="catalytic activity">
    <reaction evidence="9">
        <text>a 2'-deoxyuridine in double-stranded DNA + H2O = a 2'-deoxyribose 5'-monophosphate in double-stranded DNA + uracil</text>
        <dbReference type="Rhea" id="RHEA:81455"/>
        <dbReference type="Rhea" id="RHEA-COMP:14231"/>
        <dbReference type="Rhea" id="RHEA-COMP:17071"/>
        <dbReference type="ChEBI" id="CHEBI:15377"/>
        <dbReference type="ChEBI" id="CHEBI:17568"/>
        <dbReference type="ChEBI" id="CHEBI:133902"/>
        <dbReference type="ChEBI" id="CHEBI:139095"/>
    </reaction>
    <physiologicalReaction direction="left-to-right" evidence="9">
        <dbReference type="Rhea" id="RHEA:81456"/>
    </physiologicalReaction>
</comment>
<organism evidence="15 16">
    <name type="scientific">Frankliniella occidentalis</name>
    <name type="common">Western flower thrips</name>
    <name type="synonym">Euthrips occidentalis</name>
    <dbReference type="NCBI Taxonomy" id="133901"/>
    <lineage>
        <taxon>Eukaryota</taxon>
        <taxon>Metazoa</taxon>
        <taxon>Ecdysozoa</taxon>
        <taxon>Arthropoda</taxon>
        <taxon>Hexapoda</taxon>
        <taxon>Insecta</taxon>
        <taxon>Pterygota</taxon>
        <taxon>Neoptera</taxon>
        <taxon>Paraneoptera</taxon>
        <taxon>Thysanoptera</taxon>
        <taxon>Terebrantia</taxon>
        <taxon>Thripoidea</taxon>
        <taxon>Thripidae</taxon>
        <taxon>Frankliniella</taxon>
    </lineage>
</organism>
<protein>
    <recommendedName>
        <fullName evidence="12 13">Uracil-DNA glycosylase</fullName>
        <shortName evidence="12">UDG</shortName>
        <ecNumber evidence="12 13">3.2.2.27</ecNumber>
    </recommendedName>
</protein>
<evidence type="ECO:0000313" key="15">
    <source>
        <dbReference type="Proteomes" id="UP000504606"/>
    </source>
</evidence>
<dbReference type="PANTHER" id="PTHR11264">
    <property type="entry name" value="URACIL-DNA GLYCOSYLASE"/>
    <property type="match status" value="1"/>
</dbReference>
<dbReference type="NCBIfam" id="TIGR00628">
    <property type="entry name" value="ung"/>
    <property type="match status" value="1"/>
</dbReference>
<comment type="subcellular location">
    <subcellularLocation>
        <location evidence="12">Mitochondrion</location>
    </subcellularLocation>
    <subcellularLocation>
        <location evidence="12">Nucleus</location>
    </subcellularLocation>
</comment>
<dbReference type="KEGG" id="foc:113203580"/>
<accession>A0A6J1S5V9</accession>
<evidence type="ECO:0000256" key="7">
    <source>
        <dbReference type="ARBA" id="ARBA00023204"/>
    </source>
</evidence>
<evidence type="ECO:0000313" key="16">
    <source>
        <dbReference type="RefSeq" id="XP_026274135.1"/>
    </source>
</evidence>
<evidence type="ECO:0000256" key="4">
    <source>
        <dbReference type="ARBA" id="ARBA00022801"/>
    </source>
</evidence>
<dbReference type="InterPro" id="IPR002043">
    <property type="entry name" value="UDG_fam1"/>
</dbReference>
<evidence type="ECO:0000256" key="12">
    <source>
        <dbReference type="HAMAP-Rule" id="MF_03166"/>
    </source>
</evidence>
<comment type="catalytic activity">
    <reaction evidence="12 13">
        <text>Hydrolyzes single-stranded DNA or mismatched double-stranded DNA and polynucleotides, releasing free uracil.</text>
        <dbReference type="EC" id="3.2.2.27"/>
    </reaction>
</comment>
<dbReference type="SUPFAM" id="SSF52141">
    <property type="entry name" value="Uracil-DNA glycosylase-like"/>
    <property type="match status" value="1"/>
</dbReference>
<dbReference type="FunFam" id="3.40.470.10:FF:000004">
    <property type="entry name" value="Uracil-DNA glycosylase"/>
    <property type="match status" value="1"/>
</dbReference>
<feature type="compositionally biased region" description="Basic and acidic residues" evidence="14">
    <location>
        <begin position="41"/>
        <end position="103"/>
    </location>
</feature>
<reference evidence="16" key="1">
    <citation type="submission" date="2025-08" db="UniProtKB">
        <authorList>
            <consortium name="RefSeq"/>
        </authorList>
    </citation>
    <scope>IDENTIFICATION</scope>
    <source>
        <tissue evidence="16">Whole organism</tissue>
    </source>
</reference>
<evidence type="ECO:0000256" key="2">
    <source>
        <dbReference type="ARBA" id="ARBA00022553"/>
    </source>
</evidence>
<feature type="active site" description="Proton acceptor" evidence="12">
    <location>
        <position position="210"/>
    </location>
</feature>
<sequence>MSAQKSLTSFFKPVPKKRSLSDDNVLSENCASKKKLKLENDFENEKRQLTVDPVKDCDLVDPEAKSKSMDDVVTEKTTKEGTCEEKEDKNSLVDEKKASKENDPSVLSTPPNKKTQDKTIMSPFGMLTPLQCLARIKSQAAKTPALHPCIGSTWFFALHSEFQKPYFSKLSEFVTRERERGRVYPPADQVWTWTTKVPIKDIKVVILGQDPYHNPGQAHGLCFSVPKGVTPPPSLVNMYKELAADIPGFTAPKHGYLEGWAEQGVLLLNACLTVRANTPNSHKDQGWEQLTDAVIKYISTNNRNVVFLLWGSYAQKKGSVVDQKKHHILKTVHPSPLSAHRGFLGCRHFSQCNDFLKKAGKKPIDWSHLP</sequence>
<dbReference type="InterPro" id="IPR018085">
    <property type="entry name" value="Ura-DNA_Glyclase_AS"/>
</dbReference>
<dbReference type="GO" id="GO:0004844">
    <property type="term" value="F:uracil DNA N-glycosylase activity"/>
    <property type="evidence" value="ECO:0007669"/>
    <property type="project" value="UniProtKB-UniRule"/>
</dbReference>
<dbReference type="InterPro" id="IPR036895">
    <property type="entry name" value="Uracil-DNA_glycosylase-like_sf"/>
</dbReference>
<dbReference type="Pfam" id="PF03167">
    <property type="entry name" value="UDG"/>
    <property type="match status" value="1"/>
</dbReference>
<evidence type="ECO:0000256" key="3">
    <source>
        <dbReference type="ARBA" id="ARBA00022763"/>
    </source>
</evidence>
<keyword evidence="5" id="KW-0007">Acetylation</keyword>
<dbReference type="PROSITE" id="PS00130">
    <property type="entry name" value="U_DNA_GLYCOSYLASE"/>
    <property type="match status" value="1"/>
</dbReference>
<keyword evidence="6 12" id="KW-0496">Mitochondrion</keyword>
<comment type="function">
    <text evidence="12 13">Excises uracil residues from the DNA which can arise as a result of misincorporation of dUMP residues by DNA polymerase or due to deamination of cytosine.</text>
</comment>
<dbReference type="GO" id="GO:0005654">
    <property type="term" value="C:nucleoplasm"/>
    <property type="evidence" value="ECO:0007669"/>
    <property type="project" value="UniProtKB-ARBA"/>
</dbReference>
<comment type="catalytic activity">
    <reaction evidence="10">
        <text>a 2'-deoxyuridine in single-stranded DNA + H2O = a 2'-deoxyribose 5'-monophosphate in single-stranded DNA + uracil</text>
        <dbReference type="Rhea" id="RHEA:81459"/>
        <dbReference type="Rhea" id="RHEA-COMP:12847"/>
        <dbReference type="Rhea" id="RHEA-COMP:19684"/>
        <dbReference type="ChEBI" id="CHEBI:15377"/>
        <dbReference type="ChEBI" id="CHEBI:17568"/>
        <dbReference type="ChEBI" id="CHEBI:133902"/>
        <dbReference type="ChEBI" id="CHEBI:139095"/>
    </reaction>
    <physiologicalReaction direction="left-to-right" evidence="10">
        <dbReference type="Rhea" id="RHEA:81460"/>
    </physiologicalReaction>
</comment>
<dbReference type="RefSeq" id="XP_026274135.1">
    <property type="nucleotide sequence ID" value="XM_026418350.2"/>
</dbReference>
<evidence type="ECO:0000256" key="13">
    <source>
        <dbReference type="RuleBase" id="RU003780"/>
    </source>
</evidence>
<keyword evidence="3 12" id="KW-0227">DNA damage</keyword>
<dbReference type="Gene3D" id="3.40.470.10">
    <property type="entry name" value="Uracil-DNA glycosylase-like domain"/>
    <property type="match status" value="1"/>
</dbReference>
<dbReference type="HAMAP" id="MF_00148">
    <property type="entry name" value="UDG"/>
    <property type="match status" value="1"/>
</dbReference>
<dbReference type="NCBIfam" id="NF003588">
    <property type="entry name" value="PRK05254.1-1"/>
    <property type="match status" value="1"/>
</dbReference>
<dbReference type="Proteomes" id="UP000504606">
    <property type="component" value="Unplaced"/>
</dbReference>
<keyword evidence="2" id="KW-0597">Phosphoprotein</keyword>
<evidence type="ECO:0000256" key="5">
    <source>
        <dbReference type="ARBA" id="ARBA00022990"/>
    </source>
</evidence>
<keyword evidence="4 12" id="KW-0378">Hydrolase</keyword>
<evidence type="ECO:0000256" key="10">
    <source>
        <dbReference type="ARBA" id="ARBA00052828"/>
    </source>
</evidence>
<keyword evidence="7 12" id="KW-0234">DNA repair</keyword>
<dbReference type="NCBIfam" id="NF003592">
    <property type="entry name" value="PRK05254.1-5"/>
    <property type="match status" value="1"/>
</dbReference>
<dbReference type="GO" id="GO:0097510">
    <property type="term" value="P:base-excision repair, AP site formation via deaminated base removal"/>
    <property type="evidence" value="ECO:0007669"/>
    <property type="project" value="TreeGrafter"/>
</dbReference>
<dbReference type="InterPro" id="IPR005122">
    <property type="entry name" value="Uracil-DNA_glycosylase-like"/>
</dbReference>
<evidence type="ECO:0000256" key="1">
    <source>
        <dbReference type="ARBA" id="ARBA00008184"/>
    </source>
</evidence>
<evidence type="ECO:0000256" key="14">
    <source>
        <dbReference type="SAM" id="MobiDB-lite"/>
    </source>
</evidence>
<evidence type="ECO:0000256" key="6">
    <source>
        <dbReference type="ARBA" id="ARBA00023128"/>
    </source>
</evidence>
<comment type="subunit">
    <text evidence="11">Interacts with RPA2 subunit of the RPA trimer; this interaction mediates UNG2 recruitment to RPA-coated single-stranded DNA at stalled replication forks. Interacts with PCNA; this interaction mediates UNG2 recruitment to S-phase replication foci. Interacts (via N-terminus) with FAM72A.</text>
</comment>
<dbReference type="SMART" id="SM00986">
    <property type="entry name" value="UDG"/>
    <property type="match status" value="1"/>
</dbReference>
<dbReference type="OrthoDB" id="10031947at2759"/>
<dbReference type="PANTHER" id="PTHR11264:SF0">
    <property type="entry name" value="URACIL-DNA GLYCOSYLASE"/>
    <property type="match status" value="1"/>
</dbReference>
<dbReference type="GeneID" id="113203580"/>
<feature type="region of interest" description="Disordered" evidence="14">
    <location>
        <begin position="1"/>
        <end position="24"/>
    </location>
</feature>
<name>A0A6J1S5V9_FRAOC</name>
<feature type="region of interest" description="Disordered" evidence="14">
    <location>
        <begin position="41"/>
        <end position="119"/>
    </location>
</feature>
<dbReference type="EC" id="3.2.2.27" evidence="12 13"/>
<proteinExistence type="inferred from homology"/>
<dbReference type="NCBIfam" id="NF003591">
    <property type="entry name" value="PRK05254.1-4"/>
    <property type="match status" value="1"/>
</dbReference>
<dbReference type="CDD" id="cd10027">
    <property type="entry name" value="UDG-F1-like"/>
    <property type="match status" value="1"/>
</dbReference>
<evidence type="ECO:0000256" key="9">
    <source>
        <dbReference type="ARBA" id="ARBA00052069"/>
    </source>
</evidence>
<dbReference type="NCBIfam" id="NF003589">
    <property type="entry name" value="PRK05254.1-2"/>
    <property type="match status" value="1"/>
</dbReference>
<evidence type="ECO:0000256" key="11">
    <source>
        <dbReference type="ARBA" id="ARBA00064140"/>
    </source>
</evidence>
<evidence type="ECO:0000256" key="8">
    <source>
        <dbReference type="ARBA" id="ARBA00023242"/>
    </source>
</evidence>
<dbReference type="SMART" id="SM00987">
    <property type="entry name" value="UreE_C"/>
    <property type="match status" value="1"/>
</dbReference>
<keyword evidence="8 12" id="KW-0539">Nucleus</keyword>